<evidence type="ECO:0000259" key="9">
    <source>
        <dbReference type="Pfam" id="PF00912"/>
    </source>
</evidence>
<evidence type="ECO:0000256" key="4">
    <source>
        <dbReference type="ARBA" id="ARBA00022960"/>
    </source>
</evidence>
<dbReference type="Pfam" id="PF00912">
    <property type="entry name" value="Transgly"/>
    <property type="match status" value="1"/>
</dbReference>
<dbReference type="GO" id="GO:0071555">
    <property type="term" value="P:cell wall organization"/>
    <property type="evidence" value="ECO:0007669"/>
    <property type="project" value="UniProtKB-KW"/>
</dbReference>
<keyword evidence="7" id="KW-0472">Membrane</keyword>
<evidence type="ECO:0000256" key="3">
    <source>
        <dbReference type="ARBA" id="ARBA00022692"/>
    </source>
</evidence>
<dbReference type="Proteomes" id="UP000186341">
    <property type="component" value="Unassembled WGS sequence"/>
</dbReference>
<dbReference type="PANTHER" id="PTHR32282:SF27">
    <property type="entry name" value="PENICILLIN-BINDING PROTEIN 1A"/>
    <property type="match status" value="1"/>
</dbReference>
<keyword evidence="3" id="KW-0812">Transmembrane</keyword>
<organism evidence="10 11">
    <name type="scientific">Ileibacterium valens</name>
    <dbReference type="NCBI Taxonomy" id="1862668"/>
    <lineage>
        <taxon>Bacteria</taxon>
        <taxon>Bacillati</taxon>
        <taxon>Bacillota</taxon>
        <taxon>Erysipelotrichia</taxon>
        <taxon>Erysipelotrichales</taxon>
        <taxon>Erysipelotrichaceae</taxon>
        <taxon>Ileibacterium</taxon>
    </lineage>
</organism>
<dbReference type="InterPro" id="IPR023346">
    <property type="entry name" value="Lysozyme-like_dom_sf"/>
</dbReference>
<evidence type="ECO:0000313" key="10">
    <source>
        <dbReference type="EMBL" id="OLU39773.1"/>
    </source>
</evidence>
<evidence type="ECO:0000256" key="1">
    <source>
        <dbReference type="ARBA" id="ARBA00004370"/>
    </source>
</evidence>
<dbReference type="GeneID" id="82202789"/>
<dbReference type="OrthoDB" id="9766909at2"/>
<evidence type="ECO:0000313" key="11">
    <source>
        <dbReference type="Proteomes" id="UP000186341"/>
    </source>
</evidence>
<name>A0A1U7NG79_9FIRM</name>
<dbReference type="GO" id="GO:0030288">
    <property type="term" value="C:outer membrane-bounded periplasmic space"/>
    <property type="evidence" value="ECO:0007669"/>
    <property type="project" value="TreeGrafter"/>
</dbReference>
<evidence type="ECO:0000256" key="7">
    <source>
        <dbReference type="ARBA" id="ARBA00023136"/>
    </source>
</evidence>
<sequence>MIKKFFRFILLSALIFMFAAGAFYYFYSKQQVQELTASKDLNTLFTEVQHRPDFVPGDQIPQFLKEATVALEDARYYEHDGLDLIGLVRAGISQVIPIFDKSGGSTITQQVIKNLYGKFDGGIAWKGTEMLLALELDKNFSKDEILAVYLNIINYGDNYNGIGQASAGYFACTPLQLNEAESSLLAGIPQSPTNFALSTNFAAAKNKQKVVLDAMVRHHMVTQEQADQIYAEPIHYIAYGQWLTGTAYIPIQLNESVFSF</sequence>
<evidence type="ECO:0000256" key="8">
    <source>
        <dbReference type="ARBA" id="ARBA00023316"/>
    </source>
</evidence>
<keyword evidence="5" id="KW-0573">Peptidoglycan synthesis</keyword>
<dbReference type="SUPFAM" id="SSF53955">
    <property type="entry name" value="Lysozyme-like"/>
    <property type="match status" value="1"/>
</dbReference>
<keyword evidence="11" id="KW-1185">Reference proteome</keyword>
<evidence type="ECO:0000256" key="2">
    <source>
        <dbReference type="ARBA" id="ARBA00022679"/>
    </source>
</evidence>
<keyword evidence="8" id="KW-0961">Cell wall biogenesis/degradation</keyword>
<keyword evidence="4" id="KW-0133">Cell shape</keyword>
<gene>
    <name evidence="10" type="ORF">BO222_06160</name>
</gene>
<dbReference type="GO" id="GO:0008360">
    <property type="term" value="P:regulation of cell shape"/>
    <property type="evidence" value="ECO:0007669"/>
    <property type="project" value="UniProtKB-KW"/>
</dbReference>
<proteinExistence type="predicted"/>
<dbReference type="EMBL" id="MPJW01000126">
    <property type="protein sequence ID" value="OLU39773.1"/>
    <property type="molecule type" value="Genomic_DNA"/>
</dbReference>
<dbReference type="GO" id="GO:0016020">
    <property type="term" value="C:membrane"/>
    <property type="evidence" value="ECO:0007669"/>
    <property type="project" value="UniProtKB-SubCell"/>
</dbReference>
<keyword evidence="2" id="KW-0808">Transferase</keyword>
<dbReference type="InterPro" id="IPR036950">
    <property type="entry name" value="PBP_transglycosylase"/>
</dbReference>
<dbReference type="GO" id="GO:0008955">
    <property type="term" value="F:peptidoglycan glycosyltransferase activity"/>
    <property type="evidence" value="ECO:0007669"/>
    <property type="project" value="TreeGrafter"/>
</dbReference>
<keyword evidence="6" id="KW-1133">Transmembrane helix</keyword>
<reference evidence="10 11" key="1">
    <citation type="submission" date="2016-11" db="EMBL/GenBank/DDBJ databases">
        <title>Description of two novel members of the family Erysipelotrichaceae: Ileibacterium lipovorans gen. nov., sp. nov. and Dubosiella newyorkensis, gen. nov., sp. nov.</title>
        <authorList>
            <person name="Cox L.M."/>
            <person name="Sohn J."/>
            <person name="Tyrrell K.L."/>
            <person name="Citron D.M."/>
            <person name="Lawson P.A."/>
            <person name="Patel N.B."/>
            <person name="Iizumi T."/>
            <person name="Perez-Perez G.I."/>
            <person name="Goldstein E.J."/>
            <person name="Blaser M.J."/>
        </authorList>
    </citation>
    <scope>NUCLEOTIDE SEQUENCE [LARGE SCALE GENOMIC DNA]</scope>
    <source>
        <strain evidence="10 11">NYU-BL-A3</strain>
    </source>
</reference>
<evidence type="ECO:0000256" key="6">
    <source>
        <dbReference type="ARBA" id="ARBA00022989"/>
    </source>
</evidence>
<protein>
    <recommendedName>
        <fullName evidence="9">Glycosyl transferase family 51 domain-containing protein</fullName>
    </recommendedName>
</protein>
<feature type="domain" description="Glycosyl transferase family 51" evidence="9">
    <location>
        <begin position="48"/>
        <end position="215"/>
    </location>
</feature>
<comment type="caution">
    <text evidence="10">The sequence shown here is derived from an EMBL/GenBank/DDBJ whole genome shotgun (WGS) entry which is preliminary data.</text>
</comment>
<dbReference type="Gene3D" id="1.10.3810.10">
    <property type="entry name" value="Biosynthetic peptidoglycan transglycosylase-like"/>
    <property type="match status" value="1"/>
</dbReference>
<evidence type="ECO:0000256" key="5">
    <source>
        <dbReference type="ARBA" id="ARBA00022984"/>
    </source>
</evidence>
<dbReference type="InterPro" id="IPR001264">
    <property type="entry name" value="Glyco_trans_51"/>
</dbReference>
<comment type="subcellular location">
    <subcellularLocation>
        <location evidence="1">Membrane</location>
    </subcellularLocation>
</comment>
<dbReference type="InterPro" id="IPR050396">
    <property type="entry name" value="Glycosyltr_51/Transpeptidase"/>
</dbReference>
<dbReference type="AlphaFoldDB" id="A0A1U7NG79"/>
<dbReference type="RefSeq" id="WP_075819348.1">
    <property type="nucleotide sequence ID" value="NZ_CAPNHH010000051.1"/>
</dbReference>
<dbReference type="PANTHER" id="PTHR32282">
    <property type="entry name" value="BINDING PROTEIN TRANSPEPTIDASE, PUTATIVE-RELATED"/>
    <property type="match status" value="1"/>
</dbReference>
<dbReference type="GO" id="GO:0009252">
    <property type="term" value="P:peptidoglycan biosynthetic process"/>
    <property type="evidence" value="ECO:0007669"/>
    <property type="project" value="UniProtKB-KW"/>
</dbReference>
<accession>A0A1U7NG79</accession>